<keyword evidence="6" id="KW-1185">Reference proteome</keyword>
<feature type="domain" description="Carboxylesterase type B" evidence="4">
    <location>
        <begin position="414"/>
        <end position="514"/>
    </location>
</feature>
<dbReference type="SUPFAM" id="SSF53474">
    <property type="entry name" value="alpha/beta-Hydrolases"/>
    <property type="match status" value="1"/>
</dbReference>
<feature type="signal peptide" evidence="3">
    <location>
        <begin position="1"/>
        <end position="28"/>
    </location>
</feature>
<protein>
    <recommendedName>
        <fullName evidence="3">Carboxylic ester hydrolase</fullName>
        <ecNumber evidence="3">3.1.1.-</ecNumber>
    </recommendedName>
</protein>
<comment type="similarity">
    <text evidence="1 3">Belongs to the type-B carboxylesterase/lipase family.</text>
</comment>
<evidence type="ECO:0000259" key="4">
    <source>
        <dbReference type="Pfam" id="PF00135"/>
    </source>
</evidence>
<feature type="domain" description="Carboxylesterase type B" evidence="4">
    <location>
        <begin position="49"/>
        <end position="360"/>
    </location>
</feature>
<feature type="chain" id="PRO_5044987483" description="Carboxylic ester hydrolase" evidence="3">
    <location>
        <begin position="29"/>
        <end position="598"/>
    </location>
</feature>
<evidence type="ECO:0000313" key="5">
    <source>
        <dbReference type="EMBL" id="MCX2978617.1"/>
    </source>
</evidence>
<dbReference type="PROSITE" id="PS00122">
    <property type="entry name" value="CARBOXYLESTERASE_B_1"/>
    <property type="match status" value="1"/>
</dbReference>
<sequence length="598" mass="65559">MFVTRINRFVLIAMALVLVLACSPRSDTDTSSNHLPVDTTSGPVLAEIDDAVKTWRDIPYAQPPINDLRWRAPRSVESPLSEIITRDTVACLQIASNAGGVPGEGVVGSEDCLYLDIKAPSLTETSEPLPVMFWIHGGGNTAGYKGYYDFSALVEAENVIVVTINYRLGPLGWFSHPAVQETAKGLDRSSNFGTLDIILALDWVQNNIGNFGGDPDNVTVFGESAGGHNVFALLASPLSEGLFHKAISQSGYLETATVNEAINHSDDHPEMRRSSSQLFSAMLESGEIPDVSSESIYGVSGTRLLEHYTALDNDGDIPLSTADGIVIPKDGMLAALADSARAKDVPVIAGANRDEVTLWLGTHRYFVDADYLFTRLLPPRLKIKNPDLYDFWTRIRSDAWKVRGVDEPLAAMETAGYPDLYAYRFDWDDQEDSFFADFPKLIGAAHGIDIAFVTGNYTYGPISDYIYPESESREEMREIMMSAWAGFARTGKPKLPIDWPAFSTDDRDFIHLDVADGLRVSRDRSTMSSLLNEAKQSELLSGLELCLLVWDTLTKVGEPDYTAYETWENGRCSAVDAGAEQAAINAEIIAEHGSTNVL</sequence>
<comment type="caution">
    <text evidence="5">The sequence shown here is derived from an EMBL/GenBank/DDBJ whole genome shotgun (WGS) entry which is preliminary data.</text>
</comment>
<dbReference type="InterPro" id="IPR050309">
    <property type="entry name" value="Type-B_Carboxylest/Lipase"/>
</dbReference>
<dbReference type="PANTHER" id="PTHR11559">
    <property type="entry name" value="CARBOXYLESTERASE"/>
    <property type="match status" value="1"/>
</dbReference>
<gene>
    <name evidence="5" type="ORF">EYC82_14715</name>
</gene>
<evidence type="ECO:0000256" key="1">
    <source>
        <dbReference type="ARBA" id="ARBA00005964"/>
    </source>
</evidence>
<dbReference type="InterPro" id="IPR019826">
    <property type="entry name" value="Carboxylesterase_B_AS"/>
</dbReference>
<organism evidence="5 6">
    <name type="scientific">Candidatus Marimicrobium litorale</name>
    <dbReference type="NCBI Taxonomy" id="2518991"/>
    <lineage>
        <taxon>Bacteria</taxon>
        <taxon>Pseudomonadati</taxon>
        <taxon>Pseudomonadota</taxon>
        <taxon>Gammaproteobacteria</taxon>
        <taxon>Cellvibrionales</taxon>
        <taxon>Halieaceae</taxon>
        <taxon>Marimicrobium</taxon>
    </lineage>
</organism>
<dbReference type="InterPro" id="IPR029058">
    <property type="entry name" value="AB_hydrolase_fold"/>
</dbReference>
<name>A0ABT3TAX5_9GAMM</name>
<keyword evidence="2 3" id="KW-0378">Hydrolase</keyword>
<proteinExistence type="inferred from homology"/>
<keyword evidence="3" id="KW-0732">Signal</keyword>
<evidence type="ECO:0000256" key="2">
    <source>
        <dbReference type="ARBA" id="ARBA00022801"/>
    </source>
</evidence>
<reference evidence="5" key="1">
    <citation type="submission" date="2019-02" db="EMBL/GenBank/DDBJ databases">
        <authorList>
            <person name="Li S.-H."/>
        </authorList>
    </citation>
    <scope>NUCLEOTIDE SEQUENCE</scope>
    <source>
        <strain evidence="5">IMCC11814</strain>
    </source>
</reference>
<dbReference type="RefSeq" id="WP_279250314.1">
    <property type="nucleotide sequence ID" value="NZ_SHNO01000001.1"/>
</dbReference>
<dbReference type="EMBL" id="SHNO01000001">
    <property type="protein sequence ID" value="MCX2978617.1"/>
    <property type="molecule type" value="Genomic_DNA"/>
</dbReference>
<dbReference type="Gene3D" id="3.40.50.1820">
    <property type="entry name" value="alpha/beta hydrolase"/>
    <property type="match status" value="1"/>
</dbReference>
<dbReference type="Proteomes" id="UP001143304">
    <property type="component" value="Unassembled WGS sequence"/>
</dbReference>
<dbReference type="EC" id="3.1.1.-" evidence="3"/>
<evidence type="ECO:0000313" key="6">
    <source>
        <dbReference type="Proteomes" id="UP001143304"/>
    </source>
</evidence>
<evidence type="ECO:0000256" key="3">
    <source>
        <dbReference type="RuleBase" id="RU361235"/>
    </source>
</evidence>
<dbReference type="PROSITE" id="PS51257">
    <property type="entry name" value="PROKAR_LIPOPROTEIN"/>
    <property type="match status" value="1"/>
</dbReference>
<accession>A0ABT3TAX5</accession>
<dbReference type="InterPro" id="IPR002018">
    <property type="entry name" value="CarbesteraseB"/>
</dbReference>
<dbReference type="Pfam" id="PF00135">
    <property type="entry name" value="COesterase"/>
    <property type="match status" value="2"/>
</dbReference>